<dbReference type="GO" id="GO:0022904">
    <property type="term" value="P:respiratory electron transport chain"/>
    <property type="evidence" value="ECO:0007669"/>
    <property type="project" value="InterPro"/>
</dbReference>
<comment type="subunit">
    <text evidence="16">Composed of six subunits; NqrA, NqrB, NqrC, NqrD, NqrE and NqrF.</text>
</comment>
<keyword evidence="9 16" id="KW-1133">Transmembrane helix</keyword>
<evidence type="ECO:0000313" key="19">
    <source>
        <dbReference type="Proteomes" id="UP000256294"/>
    </source>
</evidence>
<protein>
    <recommendedName>
        <fullName evidence="16">Na(+)-translocating NADH-quinone reductase subunit B</fullName>
        <shortName evidence="16">Na(+)-NQR subunit B</shortName>
        <shortName evidence="16">Na(+)-translocating NQR subunit B</shortName>
        <ecNumber evidence="16">7.2.1.1</ecNumber>
    </recommendedName>
    <alternativeName>
        <fullName evidence="16">NQR complex subunit B</fullName>
    </alternativeName>
    <alternativeName>
        <fullName evidence="16">NQR-1 subunit B</fullName>
    </alternativeName>
</protein>
<dbReference type="Proteomes" id="UP000256294">
    <property type="component" value="Unassembled WGS sequence"/>
</dbReference>
<feature type="transmembrane region" description="Helical" evidence="16">
    <location>
        <begin position="381"/>
        <end position="401"/>
    </location>
</feature>
<dbReference type="GO" id="GO:0010181">
    <property type="term" value="F:FMN binding"/>
    <property type="evidence" value="ECO:0007669"/>
    <property type="project" value="InterPro"/>
</dbReference>
<feature type="transmembrane region" description="Helical" evidence="16">
    <location>
        <begin position="159"/>
        <end position="177"/>
    </location>
</feature>
<feature type="transmembrane region" description="Helical" evidence="16">
    <location>
        <begin position="357"/>
        <end position="375"/>
    </location>
</feature>
<dbReference type="PIRSF" id="PIRSF016055">
    <property type="entry name" value="NADH-UbQ_OxRdtase_B_su"/>
    <property type="match status" value="1"/>
</dbReference>
<dbReference type="HAMAP" id="MF_00426">
    <property type="entry name" value="NqrB"/>
    <property type="match status" value="1"/>
</dbReference>
<keyword evidence="11 16" id="KW-0915">Sodium</keyword>
<evidence type="ECO:0000256" key="8">
    <source>
        <dbReference type="ARBA" id="ARBA00022967"/>
    </source>
</evidence>
<feature type="transmembrane region" description="Helical" evidence="16">
    <location>
        <begin position="297"/>
        <end position="315"/>
    </location>
</feature>
<organism evidence="18 19">
    <name type="scientific">Xenorhabdus cabanillasii</name>
    <dbReference type="NCBI Taxonomy" id="351673"/>
    <lineage>
        <taxon>Bacteria</taxon>
        <taxon>Pseudomonadati</taxon>
        <taxon>Pseudomonadota</taxon>
        <taxon>Gammaproteobacteria</taxon>
        <taxon>Enterobacterales</taxon>
        <taxon>Morganellaceae</taxon>
        <taxon>Xenorhabdus</taxon>
    </lineage>
</organism>
<evidence type="ECO:0000256" key="13">
    <source>
        <dbReference type="ARBA" id="ARBA00023075"/>
    </source>
</evidence>
<evidence type="ECO:0000256" key="4">
    <source>
        <dbReference type="ARBA" id="ARBA00022553"/>
    </source>
</evidence>
<dbReference type="EC" id="7.2.1.1" evidence="16"/>
<keyword evidence="5 16" id="KW-0285">Flavoprotein</keyword>
<keyword evidence="3" id="KW-0997">Cell inner membrane</keyword>
<dbReference type="NCBIfam" id="NF003756">
    <property type="entry name" value="PRK05349.1"/>
    <property type="match status" value="1"/>
</dbReference>
<keyword evidence="14 16" id="KW-0472">Membrane</keyword>
<evidence type="ECO:0000256" key="14">
    <source>
        <dbReference type="ARBA" id="ARBA00023136"/>
    </source>
</evidence>
<dbReference type="RefSeq" id="WP_115825819.1">
    <property type="nucleotide sequence ID" value="NZ_QTUB01000001.1"/>
</dbReference>
<evidence type="ECO:0000256" key="17">
    <source>
        <dbReference type="PIRSR" id="PIRSR016055-50"/>
    </source>
</evidence>
<dbReference type="GO" id="GO:0016655">
    <property type="term" value="F:oxidoreductase activity, acting on NAD(P)H, quinone or similar compound as acceptor"/>
    <property type="evidence" value="ECO:0007669"/>
    <property type="project" value="UniProtKB-UniRule"/>
</dbReference>
<dbReference type="EMBL" id="QTUB01000001">
    <property type="protein sequence ID" value="REF26526.1"/>
    <property type="molecule type" value="Genomic_DNA"/>
</dbReference>
<dbReference type="GO" id="GO:0055085">
    <property type="term" value="P:transmembrane transport"/>
    <property type="evidence" value="ECO:0007669"/>
    <property type="project" value="InterPro"/>
</dbReference>
<evidence type="ECO:0000256" key="11">
    <source>
        <dbReference type="ARBA" id="ARBA00023053"/>
    </source>
</evidence>
<evidence type="ECO:0000256" key="3">
    <source>
        <dbReference type="ARBA" id="ARBA00022519"/>
    </source>
</evidence>
<dbReference type="InterPro" id="IPR004338">
    <property type="entry name" value="NqrB/RnfD"/>
</dbReference>
<dbReference type="PANTHER" id="PTHR30578:SF1">
    <property type="entry name" value="NA(+)-TRANSLOCATING NADH-QUINONE REDUCTASE SUBUNIT B"/>
    <property type="match status" value="1"/>
</dbReference>
<keyword evidence="10 16" id="KW-0520">NAD</keyword>
<comment type="cofactor">
    <cofactor evidence="16 17">
        <name>FMN</name>
        <dbReference type="ChEBI" id="CHEBI:58210"/>
    </cofactor>
</comment>
<dbReference type="NCBIfam" id="TIGR01937">
    <property type="entry name" value="nqrB"/>
    <property type="match status" value="1"/>
</dbReference>
<keyword evidence="4 16" id="KW-0597">Phosphoprotein</keyword>
<evidence type="ECO:0000256" key="7">
    <source>
        <dbReference type="ARBA" id="ARBA00022692"/>
    </source>
</evidence>
<keyword evidence="19" id="KW-1185">Reference proteome</keyword>
<dbReference type="Pfam" id="PF03116">
    <property type="entry name" value="NQR2_RnfD_RnfE"/>
    <property type="match status" value="1"/>
</dbReference>
<reference evidence="18 19" key="1">
    <citation type="submission" date="2018-08" db="EMBL/GenBank/DDBJ databases">
        <title>Genomic Encyclopedia of Archaeal and Bacterial Type Strains, Phase II (KMG-II): from individual species to whole genera.</title>
        <authorList>
            <person name="Goeker M."/>
        </authorList>
    </citation>
    <scope>NUCLEOTIDE SEQUENCE [LARGE SCALE GENOMIC DNA]</scope>
    <source>
        <strain evidence="18 19">DSM 17905</strain>
    </source>
</reference>
<dbReference type="InterPro" id="IPR010966">
    <property type="entry name" value="NqrB"/>
</dbReference>
<keyword evidence="13 16" id="KW-0830">Ubiquinone</keyword>
<gene>
    <name evidence="16" type="primary">nqrB</name>
    <name evidence="18" type="ORF">BDD26_1175</name>
</gene>
<feature type="modified residue" description="FMN phosphoryl threonine" evidence="16 17">
    <location>
        <position position="236"/>
    </location>
</feature>
<keyword evidence="2 16" id="KW-1003">Cell membrane</keyword>
<keyword evidence="15 16" id="KW-0739">Sodium transport</keyword>
<feature type="transmembrane region" description="Helical" evidence="16">
    <location>
        <begin position="327"/>
        <end position="345"/>
    </location>
</feature>
<feature type="transmembrane region" description="Helical" evidence="16">
    <location>
        <begin position="56"/>
        <end position="73"/>
    </location>
</feature>
<evidence type="ECO:0000256" key="5">
    <source>
        <dbReference type="ARBA" id="ARBA00022630"/>
    </source>
</evidence>
<dbReference type="GO" id="GO:0005886">
    <property type="term" value="C:plasma membrane"/>
    <property type="evidence" value="ECO:0007669"/>
    <property type="project" value="UniProtKB-SubCell"/>
</dbReference>
<evidence type="ECO:0000256" key="2">
    <source>
        <dbReference type="ARBA" id="ARBA00022475"/>
    </source>
</evidence>
<evidence type="ECO:0000313" key="18">
    <source>
        <dbReference type="EMBL" id="REF26526.1"/>
    </source>
</evidence>
<evidence type="ECO:0000256" key="6">
    <source>
        <dbReference type="ARBA" id="ARBA00022643"/>
    </source>
</evidence>
<accession>A0A3D9UB90</accession>
<sequence length="412" mass="45248">MGLKNLFEKVEHHFEAGGKLEKYYPLYEAVSTVFYTPGTVTKGTAHVRDAIDLKRMMILVWMSVFPAMFWGMYNVGNQAIPALTHLYSGEALQQVLTSDWHYILAQYLGASLTPDAGWGSKMLLGATYFLPIYAVVFVVGGFWEILFAIIRKHEINEGFFVSSILFALIVPPTLPLWQAALGITFGVVVAKEIFGGTGRNFLNPALAGRAFLFFAYPAQISGDLVWTAADGFSGATPLSQWANAGQHALMNTITGQPVTWMDAFLGNIPGSIGEVSTLMIFIGGAIILFARIASWRIVAGVMIGMIAMSYLFNAIGSETNPMFAMPWYWHMVLGGFAFGMIFMATDPVSAAFTDKGKWAYGILIGVMCILIRVVNPAYPEGMMLAILFANLFAPLFDYLVVQANIKRRKARG</sequence>
<evidence type="ECO:0000256" key="10">
    <source>
        <dbReference type="ARBA" id="ARBA00023027"/>
    </source>
</evidence>
<name>A0A3D9UB90_9GAMM</name>
<feature type="transmembrane region" description="Helical" evidence="16">
    <location>
        <begin position="128"/>
        <end position="147"/>
    </location>
</feature>
<comment type="caution">
    <text evidence="18">The sequence shown here is derived from an EMBL/GenBank/DDBJ whole genome shotgun (WGS) entry which is preliminary data.</text>
</comment>
<keyword evidence="8 16" id="KW-1278">Translocase</keyword>
<evidence type="ECO:0000256" key="9">
    <source>
        <dbReference type="ARBA" id="ARBA00022989"/>
    </source>
</evidence>
<evidence type="ECO:0000256" key="12">
    <source>
        <dbReference type="ARBA" id="ARBA00023065"/>
    </source>
</evidence>
<comment type="subcellular location">
    <subcellularLocation>
        <location evidence="16">Cell membrane</location>
        <topology evidence="16">Multi-pass membrane protein</topology>
    </subcellularLocation>
</comment>
<dbReference type="AlphaFoldDB" id="A0A3D9UB90"/>
<evidence type="ECO:0000256" key="1">
    <source>
        <dbReference type="ARBA" id="ARBA00022448"/>
    </source>
</evidence>
<dbReference type="GO" id="GO:0006814">
    <property type="term" value="P:sodium ion transport"/>
    <property type="evidence" value="ECO:0007669"/>
    <property type="project" value="UniProtKB-UniRule"/>
</dbReference>
<keyword evidence="1 16" id="KW-0813">Transport</keyword>
<comment type="catalytic activity">
    <reaction evidence="16">
        <text>a ubiquinone + n Na(+)(in) + NADH + H(+) = a ubiquinol + n Na(+)(out) + NAD(+)</text>
        <dbReference type="Rhea" id="RHEA:47748"/>
        <dbReference type="Rhea" id="RHEA-COMP:9565"/>
        <dbReference type="Rhea" id="RHEA-COMP:9566"/>
        <dbReference type="ChEBI" id="CHEBI:15378"/>
        <dbReference type="ChEBI" id="CHEBI:16389"/>
        <dbReference type="ChEBI" id="CHEBI:17976"/>
        <dbReference type="ChEBI" id="CHEBI:29101"/>
        <dbReference type="ChEBI" id="CHEBI:57540"/>
        <dbReference type="ChEBI" id="CHEBI:57945"/>
        <dbReference type="EC" id="7.2.1.1"/>
    </reaction>
</comment>
<comment type="function">
    <text evidence="16">NQR complex catalyzes the reduction of ubiquinone-1 to ubiquinol by two successive reactions, coupled with the transport of Na(+) ions from the cytoplasm to the periplasm. NqrA to NqrE are probably involved in the second step, the conversion of ubisemiquinone to ubiquinol.</text>
</comment>
<proteinExistence type="inferred from homology"/>
<comment type="similarity">
    <text evidence="16">Belongs to the NqrB/RnfD family.</text>
</comment>
<feature type="transmembrane region" description="Helical" evidence="16">
    <location>
        <begin position="268"/>
        <end position="290"/>
    </location>
</feature>
<keyword evidence="6 16" id="KW-0288">FMN</keyword>
<keyword evidence="12 16" id="KW-0406">Ion transport</keyword>
<keyword evidence="7 16" id="KW-0812">Transmembrane</keyword>
<evidence type="ECO:0000256" key="15">
    <source>
        <dbReference type="ARBA" id="ARBA00023201"/>
    </source>
</evidence>
<dbReference type="PANTHER" id="PTHR30578">
    <property type="entry name" value="ELECTRON TRANSPORT COMPLEX PROTEIN RNFD"/>
    <property type="match status" value="1"/>
</dbReference>
<evidence type="ECO:0000256" key="16">
    <source>
        <dbReference type="HAMAP-Rule" id="MF_00426"/>
    </source>
</evidence>